<sequence>MCRRIARDAFLLATLLLSAHGSANATMSSDFSSRGSGARGSSNAGSNSQAIQNFINGVGELIGRAAAPEPDDNQMMQRIEQEHIEQEQKQRQFDLDLGIRKKARRLSDCKAIVTPRLKENCIAYFELLKRDEMQREAEEKQRKKDMEAAPQKGTDSVLMGLTPVSAPVRGKSK</sequence>
<feature type="compositionally biased region" description="Low complexity" evidence="1">
    <location>
        <begin position="32"/>
        <end position="48"/>
    </location>
</feature>
<evidence type="ECO:0000256" key="1">
    <source>
        <dbReference type="SAM" id="MobiDB-lite"/>
    </source>
</evidence>
<dbReference type="KEGG" id="mflg:ABS361_09735"/>
<dbReference type="EMBL" id="CP158568">
    <property type="protein sequence ID" value="XBY46464.1"/>
    <property type="molecule type" value="Genomic_DNA"/>
</dbReference>
<evidence type="ECO:0000313" key="3">
    <source>
        <dbReference type="EMBL" id="XBY46464.1"/>
    </source>
</evidence>
<feature type="signal peptide" evidence="2">
    <location>
        <begin position="1"/>
        <end position="25"/>
    </location>
</feature>
<dbReference type="RefSeq" id="WP_407051559.1">
    <property type="nucleotide sequence ID" value="NZ_CP158568.1"/>
</dbReference>
<organism evidence="3">
    <name type="scientific">Methyloraptor flagellatus</name>
    <dbReference type="NCBI Taxonomy" id="3162530"/>
    <lineage>
        <taxon>Bacteria</taxon>
        <taxon>Pseudomonadati</taxon>
        <taxon>Pseudomonadota</taxon>
        <taxon>Alphaproteobacteria</taxon>
        <taxon>Hyphomicrobiales</taxon>
        <taxon>Ancalomicrobiaceae</taxon>
        <taxon>Methyloraptor</taxon>
    </lineage>
</organism>
<feature type="chain" id="PRO_5043616509" evidence="2">
    <location>
        <begin position="26"/>
        <end position="173"/>
    </location>
</feature>
<feature type="region of interest" description="Disordered" evidence="1">
    <location>
        <begin position="27"/>
        <end position="48"/>
    </location>
</feature>
<proteinExistence type="predicted"/>
<feature type="compositionally biased region" description="Basic and acidic residues" evidence="1">
    <location>
        <begin position="134"/>
        <end position="147"/>
    </location>
</feature>
<dbReference type="AlphaFoldDB" id="A0AAU7XEN0"/>
<name>A0AAU7XEN0_9HYPH</name>
<keyword evidence="2" id="KW-0732">Signal</keyword>
<evidence type="ECO:0000256" key="2">
    <source>
        <dbReference type="SAM" id="SignalP"/>
    </source>
</evidence>
<protein>
    <submittedName>
        <fullName evidence="3">Uncharacterized protein</fullName>
    </submittedName>
</protein>
<accession>A0AAU7XEN0</accession>
<reference evidence="3" key="1">
    <citation type="submission" date="2024-06" db="EMBL/GenBank/DDBJ databases">
        <title>Methylostella associata gen. nov., sp. nov., a novel Ancalomicrobiaceae-affiliated facultatively methylotrophic bacteria that feed on methanotrophs of the genus Methylococcus.</title>
        <authorList>
            <person name="Saltykova V."/>
            <person name="Danilova O.V."/>
            <person name="Oshkin I.Y."/>
            <person name="Belova S.E."/>
            <person name="Pimenov N.V."/>
            <person name="Dedysh S.N."/>
        </authorList>
    </citation>
    <scope>NUCLEOTIDE SEQUENCE</scope>
    <source>
        <strain evidence="3">S20</strain>
    </source>
</reference>
<feature type="region of interest" description="Disordered" evidence="1">
    <location>
        <begin position="134"/>
        <end position="173"/>
    </location>
</feature>
<gene>
    <name evidence="3" type="ORF">ABS361_09735</name>
</gene>